<name>A0A0K2TXF8_LEPSM</name>
<dbReference type="EMBL" id="HACA01012725">
    <property type="protein sequence ID" value="CDW30086.1"/>
    <property type="molecule type" value="Transcribed_RNA"/>
</dbReference>
<accession>A0A0K2TXF8</accession>
<proteinExistence type="predicted"/>
<dbReference type="AlphaFoldDB" id="A0A0K2TXF8"/>
<organism evidence="1">
    <name type="scientific">Lepeophtheirus salmonis</name>
    <name type="common">Salmon louse</name>
    <name type="synonym">Caligus salmonis</name>
    <dbReference type="NCBI Taxonomy" id="72036"/>
    <lineage>
        <taxon>Eukaryota</taxon>
        <taxon>Metazoa</taxon>
        <taxon>Ecdysozoa</taxon>
        <taxon>Arthropoda</taxon>
        <taxon>Crustacea</taxon>
        <taxon>Multicrustacea</taxon>
        <taxon>Hexanauplia</taxon>
        <taxon>Copepoda</taxon>
        <taxon>Siphonostomatoida</taxon>
        <taxon>Caligidae</taxon>
        <taxon>Lepeophtheirus</taxon>
    </lineage>
</organism>
<reference evidence="1" key="1">
    <citation type="submission" date="2014-05" db="EMBL/GenBank/DDBJ databases">
        <authorList>
            <person name="Chronopoulou M."/>
        </authorList>
    </citation>
    <scope>NUCLEOTIDE SEQUENCE</scope>
    <source>
        <tissue evidence="1">Whole organism</tissue>
    </source>
</reference>
<protein>
    <submittedName>
        <fullName evidence="1">Uncharacterized protein</fullName>
    </submittedName>
</protein>
<evidence type="ECO:0000313" key="1">
    <source>
        <dbReference type="EMBL" id="CDW30086.1"/>
    </source>
</evidence>
<sequence length="122" mass="14468">MIRIDLINFWVFLQIDRKRFPLYWLPKGQGVQNSLKELDLPWVKSNYPEGNYVFQQTLPWSIRSGPCSNDPRKYFSQFLETHFVASLLSRRESSRYYGIWFYIENRACTVAHPRGDALKTSA</sequence>